<reference evidence="2" key="1">
    <citation type="submission" date="2013-07" db="EMBL/GenBank/DDBJ databases">
        <authorList>
            <person name="McIlroy S."/>
        </authorList>
    </citation>
    <scope>NUCLEOTIDE SEQUENCE [LARGE SCALE GENOMIC DNA]</scope>
    <source>
        <strain evidence="2">Run_A_D11</strain>
    </source>
</reference>
<feature type="transmembrane region" description="Helical" evidence="1">
    <location>
        <begin position="380"/>
        <end position="404"/>
    </location>
</feature>
<dbReference type="OrthoDB" id="5936506at2"/>
<dbReference type="EMBL" id="CBTJ020000042">
    <property type="protein sequence ID" value="CDI02836.1"/>
    <property type="molecule type" value="Genomic_DNA"/>
</dbReference>
<feature type="transmembrane region" description="Helical" evidence="1">
    <location>
        <begin position="353"/>
        <end position="374"/>
    </location>
</feature>
<feature type="transmembrane region" description="Helical" evidence="1">
    <location>
        <begin position="77"/>
        <end position="97"/>
    </location>
</feature>
<keyword evidence="1" id="KW-1133">Transmembrane helix</keyword>
<organism evidence="2 3">
    <name type="scientific">Candidatus Competibacter denitrificans Run_A_D11</name>
    <dbReference type="NCBI Taxonomy" id="1400863"/>
    <lineage>
        <taxon>Bacteria</taxon>
        <taxon>Pseudomonadati</taxon>
        <taxon>Pseudomonadota</taxon>
        <taxon>Gammaproteobacteria</taxon>
        <taxon>Candidatus Competibacteraceae</taxon>
        <taxon>Candidatus Competibacter</taxon>
    </lineage>
</organism>
<dbReference type="RefSeq" id="WP_139031683.1">
    <property type="nucleotide sequence ID" value="NZ_CBTJ020000042.1"/>
</dbReference>
<protein>
    <submittedName>
        <fullName evidence="2">Membrane protein</fullName>
    </submittedName>
</protein>
<dbReference type="AlphaFoldDB" id="W6M4N0"/>
<evidence type="ECO:0000313" key="3">
    <source>
        <dbReference type="Proteomes" id="UP000035760"/>
    </source>
</evidence>
<accession>W6M4N0</accession>
<proteinExistence type="predicted"/>
<gene>
    <name evidence="2" type="ORF">BN873_350092</name>
</gene>
<feature type="transmembrane region" description="Helical" evidence="1">
    <location>
        <begin position="416"/>
        <end position="437"/>
    </location>
</feature>
<dbReference type="STRING" id="1400863.BN873_350092"/>
<evidence type="ECO:0000256" key="1">
    <source>
        <dbReference type="SAM" id="Phobius"/>
    </source>
</evidence>
<reference evidence="2" key="2">
    <citation type="submission" date="2014-03" db="EMBL/GenBank/DDBJ databases">
        <title>Candidatus Competibacter-lineage genomes retrieved from metagenomes reveal functional metabolic diversity.</title>
        <authorList>
            <person name="McIlroy S.J."/>
            <person name="Albertsen M."/>
            <person name="Andresen E.K."/>
            <person name="Saunders A.M."/>
            <person name="Kristiansen R."/>
            <person name="Stokholm-Bjerregaard M."/>
            <person name="Nielsen K.L."/>
            <person name="Nielsen P.H."/>
        </authorList>
    </citation>
    <scope>NUCLEOTIDE SEQUENCE</scope>
    <source>
        <strain evidence="2">Run_A_D11</strain>
    </source>
</reference>
<keyword evidence="3" id="KW-1185">Reference proteome</keyword>
<comment type="caution">
    <text evidence="2">The sequence shown here is derived from an EMBL/GenBank/DDBJ whole genome shotgun (WGS) entry which is preliminary data.</text>
</comment>
<dbReference type="Proteomes" id="UP000035760">
    <property type="component" value="Unassembled WGS sequence"/>
</dbReference>
<keyword evidence="1" id="KW-0812">Transmembrane</keyword>
<feature type="transmembrane region" description="Helical" evidence="1">
    <location>
        <begin position="129"/>
        <end position="147"/>
    </location>
</feature>
<feature type="transmembrane region" description="Helical" evidence="1">
    <location>
        <begin position="153"/>
        <end position="169"/>
    </location>
</feature>
<sequence length="444" mass="50513">MGYANNYDFLRQSSCIGIWQSIQDKPKTSEHLEGPVNSLIYDGSKDRNLCMNSIDNAFPWIAKSFHKIGDKIDFREISLWKIIILFLGFSLLIHIATEKYKKLAISLMFFLVFGDITNLLYINTLYLEFSVITSSFFALFFTILLILSTSKNIPLFILASISIVWLGLAKLQYMPLAVLLGLICTISLIKNWKEKKFYLLFLLISIAIPIIYNKMNPPDHGHMKAVNFANKTDTFLGAILPASTNKEAALLTLSLPKNCLISIGQHWYTPGIHQNFPCPEVENLSRFKLIKLFIRDPSTFKEPIRNAILGVLPFYPPYLGHLENKTDENSLKYLFLKKSSLSYILANITKEDFYNFILISITFGLFSLILWITLKNINSSYRFLLMMVSMGSLVIFYSISSSVFGDGYIALQKHAVGLLIGVAFHLVGLILLFINWISARLCLN</sequence>
<evidence type="ECO:0000313" key="2">
    <source>
        <dbReference type="EMBL" id="CDI02836.1"/>
    </source>
</evidence>
<name>W6M4N0_9GAMM</name>
<keyword evidence="1" id="KW-0472">Membrane</keyword>
<feature type="transmembrane region" description="Helical" evidence="1">
    <location>
        <begin position="103"/>
        <end position="122"/>
    </location>
</feature>
<feature type="transmembrane region" description="Helical" evidence="1">
    <location>
        <begin position="198"/>
        <end position="215"/>
    </location>
</feature>